<dbReference type="OrthoDB" id="10067014at2759"/>
<evidence type="ECO:0000313" key="3">
    <source>
        <dbReference type="Proteomes" id="UP000683360"/>
    </source>
</evidence>
<dbReference type="InterPro" id="IPR013762">
    <property type="entry name" value="Integrase-like_cat_sf"/>
</dbReference>
<keyword evidence="1" id="KW-0233">DNA recombination</keyword>
<evidence type="ECO:0000313" key="2">
    <source>
        <dbReference type="EMBL" id="CAG2220249.1"/>
    </source>
</evidence>
<evidence type="ECO:0000256" key="1">
    <source>
        <dbReference type="ARBA" id="ARBA00023172"/>
    </source>
</evidence>
<proteinExistence type="predicted"/>
<dbReference type="SUPFAM" id="SSF56349">
    <property type="entry name" value="DNA breaking-rejoining enzymes"/>
    <property type="match status" value="1"/>
</dbReference>
<gene>
    <name evidence="2" type="ORF">MEDL_33738</name>
</gene>
<evidence type="ECO:0008006" key="4">
    <source>
        <dbReference type="Google" id="ProtNLM"/>
    </source>
</evidence>
<dbReference type="GO" id="GO:0003677">
    <property type="term" value="F:DNA binding"/>
    <property type="evidence" value="ECO:0007669"/>
    <property type="project" value="InterPro"/>
</dbReference>
<dbReference type="PANTHER" id="PTHR21446:SF12">
    <property type="entry name" value="POTASSIUM CHANNEL TETRAMERIZATION DOMAIN CONTAINING 1"/>
    <property type="match status" value="1"/>
</dbReference>
<keyword evidence="3" id="KW-1185">Reference proteome</keyword>
<protein>
    <recommendedName>
        <fullName evidence="4">DUF3504 domain-containing protein</fullName>
    </recommendedName>
</protein>
<dbReference type="Proteomes" id="UP000683360">
    <property type="component" value="Unassembled WGS sequence"/>
</dbReference>
<dbReference type="AlphaFoldDB" id="A0A8S3SUD3"/>
<dbReference type="GO" id="GO:0006310">
    <property type="term" value="P:DNA recombination"/>
    <property type="evidence" value="ECO:0007669"/>
    <property type="project" value="UniProtKB-KW"/>
</dbReference>
<organism evidence="2 3">
    <name type="scientific">Mytilus edulis</name>
    <name type="common">Blue mussel</name>
    <dbReference type="NCBI Taxonomy" id="6550"/>
    <lineage>
        <taxon>Eukaryota</taxon>
        <taxon>Metazoa</taxon>
        <taxon>Spiralia</taxon>
        <taxon>Lophotrochozoa</taxon>
        <taxon>Mollusca</taxon>
        <taxon>Bivalvia</taxon>
        <taxon>Autobranchia</taxon>
        <taxon>Pteriomorphia</taxon>
        <taxon>Mytilida</taxon>
        <taxon>Mytiloidea</taxon>
        <taxon>Mytilidae</taxon>
        <taxon>Mytilinae</taxon>
        <taxon>Mytilus</taxon>
    </lineage>
</organism>
<dbReference type="PANTHER" id="PTHR21446">
    <property type="entry name" value="DUF3504 DOMAIN-CONTAINING PROTEIN"/>
    <property type="match status" value="1"/>
</dbReference>
<name>A0A8S3SUD3_MYTED</name>
<comment type="caution">
    <text evidence="2">The sequence shown here is derived from an EMBL/GenBank/DDBJ whole genome shotgun (WGS) entry which is preliminary data.</text>
</comment>
<reference evidence="2" key="1">
    <citation type="submission" date="2021-03" db="EMBL/GenBank/DDBJ databases">
        <authorList>
            <person name="Bekaert M."/>
        </authorList>
    </citation>
    <scope>NUCLEOTIDE SEQUENCE</scope>
</reference>
<sequence length="522" mass="59634">MEDETEYIYDSEEIELLGQLIMPDFQLRSDVLVDMETGASQSDEELAEAIHAIEETESHEILQSPETTADDVHVSEPAVEMEQEIPSRFAKLDDDALEKIIGETESASTKRQTKYGVKIFKQWLTETKQDSNFEQFPTEQLDQILRNFYAEVRNTDGQLYAKSTFVGIRASINRYLRGPPHNKSFSLLEDKQDFHKSNQMFTAMIKKLQREGLDVTKHHSSISDGDLEKLRLSGVLSTKNPKALLRKVWFDILLGFGRRGRENQRTFTDKTFAINQDDRGFKYIEMVVSETTKNHRGGLGDDNFEKSPRVYATYKQGCPVESFEFYMDKRNPKSDCFFQLPRIKNLDSDTTWYTSRPYGERMLNDMMKSISKDAGLSKVYTNHCVRATTINVLAHSGVSDREIMKITGHKCERSLNSYHSDSSDKQKRDYSAILQGDSSDTPNAIVPAVSSGSISSPLSSVQQNFAIANETRMPLTQINNTSHNVMQQINNLPRAPMYQKQFEVNNSTVHVYNYHMTHPGNQ</sequence>
<dbReference type="GO" id="GO:0015074">
    <property type="term" value="P:DNA integration"/>
    <property type="evidence" value="ECO:0007669"/>
    <property type="project" value="InterPro"/>
</dbReference>
<dbReference type="InterPro" id="IPR052787">
    <property type="entry name" value="MAVS"/>
</dbReference>
<dbReference type="Gene3D" id="1.10.443.10">
    <property type="entry name" value="Intergrase catalytic core"/>
    <property type="match status" value="1"/>
</dbReference>
<accession>A0A8S3SUD3</accession>
<dbReference type="EMBL" id="CAJPWZ010001656">
    <property type="protein sequence ID" value="CAG2220249.1"/>
    <property type="molecule type" value="Genomic_DNA"/>
</dbReference>
<dbReference type="InterPro" id="IPR011010">
    <property type="entry name" value="DNA_brk_join_enz"/>
</dbReference>